<dbReference type="Proteomes" id="UP000014071">
    <property type="component" value="Unassembled WGS sequence"/>
</dbReference>
<feature type="coiled-coil region" evidence="1">
    <location>
        <begin position="232"/>
        <end position="288"/>
    </location>
</feature>
<feature type="coiled-coil region" evidence="1">
    <location>
        <begin position="350"/>
        <end position="395"/>
    </location>
</feature>
<gene>
    <name evidence="3" type="ORF">PHSY_000544</name>
</gene>
<protein>
    <submittedName>
        <fullName evidence="3">ER to Golgi transport-related protein</fullName>
    </submittedName>
</protein>
<feature type="compositionally biased region" description="Polar residues" evidence="2">
    <location>
        <begin position="952"/>
        <end position="962"/>
    </location>
</feature>
<dbReference type="OrthoDB" id="419631at2759"/>
<feature type="region of interest" description="Disordered" evidence="2">
    <location>
        <begin position="783"/>
        <end position="820"/>
    </location>
</feature>
<feature type="coiled-coil region" evidence="1">
    <location>
        <begin position="49"/>
        <end position="192"/>
    </location>
</feature>
<keyword evidence="1" id="KW-0175">Coiled coil</keyword>
<feature type="coiled-coil region" evidence="1">
    <location>
        <begin position="431"/>
        <end position="493"/>
    </location>
</feature>
<dbReference type="eggNOG" id="ENOG502S53C">
    <property type="taxonomic scope" value="Eukaryota"/>
</dbReference>
<dbReference type="STRING" id="1305764.R9NWR2"/>
<dbReference type="EMBL" id="DF238771">
    <property type="protein sequence ID" value="GAC92984.1"/>
    <property type="molecule type" value="Genomic_DNA"/>
</dbReference>
<sequence>MSRRPLAENVPTAAPHVSVVRRPLGPSTKSNVVPTTTSAAAPTHAIKTQLKIEDRLIRAESRIQDLQHEKVTVQNELGDLQTELRLAAQREAKLKHSLEKWEKSHAALKEKSSKLSDLQSRLGELHRVHEESKARRQKEIDELTEKLHKEEERRKHDTTEAAHAVAAEKARARELQTRYAAIESELEALRLQGTASHDVLKQKQSLIDDLQAQRDSDKIIAIDAQKYARRIEVELTAQIQQLKAEIEAKSDQAAQIAHEQQAVTDAARSELESRIDDLLNDMDDIEQQHTHNLAMVAKAVSMHIGTVQQRLELDKDSLRSMWHANATERIKIETVAEERAAQIHELVAVVKQVQQDRDSAKQLATTLEADLDSIAAELAAERRLASRLIEQQEERQQRSSVGESSSWGDLSGLTEALDIDAGSACSVRAELEDALARNALLQDEAAELQARCIARSTEAKSAEEALAATRSQVATLEASIAAKTREIDTLVQQLSEIEPLRKRLATATEQASSARKEADTQSEACRSLAASLQNARVAEKAWRDDRDRMASMLNQAEHYEALYNELVEQTKHLVQRNALAEEQVASLSALNSELLSHNNPNQKIMYMDRVRHELDDVKHENIDLRWQLERAQEENRVLQRELVSYRAVDAPLSQRPRAEVTRVMRAGDHEGLLRQVSGSLEQPTRATFGSAATMVGTPVRSTFATGPAKTPFSVQGPRFTAEPLQADLVKSLSQDVRQQPAEPVQETYETGAEASSHPPLPMDTGLSPKKRRSYGSLSVYAAEARPEQGEQVDDQGEPDDDTLLPLPTATDADEDHERAVRRNRPRHTLVNSGALRVGQQQPSSIPVATPVVKSESTPAIPGAATITNAGNGRRPSLTTSSLGIKARRVSELVRASTPPLPSIADFSSLETPNHLLTAALPSPSLYGLADWTATDETSHVPGLNPHRGPFAPSSSTGLTHSTPLPAPSAKRPKSRYSNAQRIPSTTIPDSSLSITPRAPLSLLSNRKPARVQVAEAGQTTYEDEHDSFRNGWLYDDRDDDVVDLPDFSIEDQKRKASTAAGVKKVKSKAKSRHSMKLVKSGPMARTFFR</sequence>
<feature type="coiled-coil region" evidence="1">
    <location>
        <begin position="614"/>
        <end position="648"/>
    </location>
</feature>
<keyword evidence="4" id="KW-1185">Reference proteome</keyword>
<feature type="compositionally biased region" description="Acidic residues" evidence="2">
    <location>
        <begin position="790"/>
        <end position="802"/>
    </location>
</feature>
<dbReference type="PANTHER" id="PTHR45615">
    <property type="entry name" value="MYOSIN HEAVY CHAIN, NON-MUSCLE"/>
    <property type="match status" value="1"/>
</dbReference>
<dbReference type="PANTHER" id="PTHR45615:SF80">
    <property type="entry name" value="GRIP DOMAIN-CONTAINING PROTEIN"/>
    <property type="match status" value="1"/>
</dbReference>
<feature type="region of interest" description="Disordered" evidence="2">
    <location>
        <begin position="1060"/>
        <end position="1081"/>
    </location>
</feature>
<evidence type="ECO:0000256" key="2">
    <source>
        <dbReference type="SAM" id="MobiDB-lite"/>
    </source>
</evidence>
<name>R9NWR2_PSEHS</name>
<feature type="region of interest" description="Disordered" evidence="2">
    <location>
        <begin position="733"/>
        <end position="771"/>
    </location>
</feature>
<dbReference type="RefSeq" id="XP_012186571.1">
    <property type="nucleotide sequence ID" value="XM_012331181.1"/>
</dbReference>
<dbReference type="HOGENOM" id="CLU_285782_0_0_1"/>
<evidence type="ECO:0000256" key="1">
    <source>
        <dbReference type="SAM" id="Coils"/>
    </source>
</evidence>
<accession>R9NWR2</accession>
<reference evidence="4" key="1">
    <citation type="journal article" date="2013" name="Genome Announc.">
        <title>Draft genome sequence of the basidiomycetous yeast-like fungus Pseudozyma hubeiensis SY62, which produces an abundant amount of the biosurfactant mannosylerythritol lipids.</title>
        <authorList>
            <person name="Konishi M."/>
            <person name="Hatada Y."/>
            <person name="Horiuchi J."/>
        </authorList>
    </citation>
    <scope>NUCLEOTIDE SEQUENCE [LARGE SCALE GENOMIC DNA]</scope>
    <source>
        <strain evidence="4">SY62</strain>
    </source>
</reference>
<evidence type="ECO:0000313" key="4">
    <source>
        <dbReference type="Proteomes" id="UP000014071"/>
    </source>
</evidence>
<feature type="region of interest" description="Disordered" evidence="2">
    <location>
        <begin position="937"/>
        <end position="994"/>
    </location>
</feature>
<dbReference type="GeneID" id="24105850"/>
<dbReference type="AlphaFoldDB" id="R9NWR2"/>
<evidence type="ECO:0000313" key="3">
    <source>
        <dbReference type="EMBL" id="GAC92984.1"/>
    </source>
</evidence>
<feature type="compositionally biased region" description="Basic residues" evidence="2">
    <location>
        <begin position="1063"/>
        <end position="1076"/>
    </location>
</feature>
<feature type="compositionally biased region" description="Polar residues" evidence="2">
    <location>
        <begin position="975"/>
        <end position="994"/>
    </location>
</feature>
<organism evidence="3 4">
    <name type="scientific">Pseudozyma hubeiensis (strain SY62)</name>
    <name type="common">Yeast</name>
    <dbReference type="NCBI Taxonomy" id="1305764"/>
    <lineage>
        <taxon>Eukaryota</taxon>
        <taxon>Fungi</taxon>
        <taxon>Dikarya</taxon>
        <taxon>Basidiomycota</taxon>
        <taxon>Ustilaginomycotina</taxon>
        <taxon>Ustilaginomycetes</taxon>
        <taxon>Ustilaginales</taxon>
        <taxon>Ustilaginaceae</taxon>
        <taxon>Pseudozyma</taxon>
    </lineage>
</organism>
<proteinExistence type="predicted"/>
<feature type="region of interest" description="Disordered" evidence="2">
    <location>
        <begin position="1"/>
        <end position="37"/>
    </location>
</feature>